<sequence>MVSIILFVTACVVLVAAALLLAKSHKKESEIQAPKEHKEQAFNTKYDELIYLYKSGAIKEEEYKSQMKNIIN</sequence>
<dbReference type="AlphaFoldDB" id="V2Q979"/>
<evidence type="ECO:0000313" key="1">
    <source>
        <dbReference type="EMBL" id="USF23178.1"/>
    </source>
</evidence>
<name>V2Q979_9BACT</name>
<accession>V2Q979</accession>
<organism evidence="1 2">
    <name type="scientific">Mucispirillum schaedleri ASF457</name>
    <dbReference type="NCBI Taxonomy" id="1379858"/>
    <lineage>
        <taxon>Bacteria</taxon>
        <taxon>Pseudomonadati</taxon>
        <taxon>Deferribacterota</taxon>
        <taxon>Deferribacteres</taxon>
        <taxon>Deferribacterales</taxon>
        <taxon>Mucispirillaceae</taxon>
        <taxon>Mucispirillum</taxon>
    </lineage>
</organism>
<dbReference type="RefSeq" id="WP_023276247.1">
    <property type="nucleotide sequence ID" value="NZ_CP097562.1"/>
</dbReference>
<reference evidence="1" key="3">
    <citation type="submission" date="2022-06" db="EMBL/GenBank/DDBJ databases">
        <title>Resources to Facilitate Use of the Altered Schaedler Flora (ASF) Mouse Model to Study Microbiome Function.</title>
        <authorList>
            <person name="Proctor A."/>
            <person name="Parvinroo S."/>
            <person name="Richie T."/>
            <person name="Jia X."/>
            <person name="Lee S.T.M."/>
            <person name="Karp P.D."/>
            <person name="Paley S."/>
            <person name="Kostic A.D."/>
            <person name="Pierre J.F."/>
            <person name="Wannemuehler M.J."/>
            <person name="Phillips G.J."/>
        </authorList>
    </citation>
    <scope>NUCLEOTIDE SEQUENCE</scope>
    <source>
        <strain evidence="1">ASF457</strain>
    </source>
</reference>
<proteinExistence type="predicted"/>
<dbReference type="KEGG" id="msch:N508_000234"/>
<protein>
    <submittedName>
        <fullName evidence="1">Uncharacterized protein</fullName>
    </submittedName>
</protein>
<dbReference type="EMBL" id="CP097562">
    <property type="protein sequence ID" value="USF23178.1"/>
    <property type="molecule type" value="Genomic_DNA"/>
</dbReference>
<reference evidence="1" key="1">
    <citation type="journal article" date="2014" name="Genome Announc.">
        <title>Draft genome sequences of the altered schaedler flora, a defined bacterial community from gnotobiotic mice.</title>
        <authorList>
            <person name="Wannemuehler M.J."/>
            <person name="Overstreet A.M."/>
            <person name="Ward D.V."/>
            <person name="Phillips G.J."/>
        </authorList>
    </citation>
    <scope>NUCLEOTIDE SEQUENCE</scope>
    <source>
        <strain evidence="1">ASF457</strain>
    </source>
</reference>
<keyword evidence="2" id="KW-1185">Reference proteome</keyword>
<evidence type="ECO:0000313" key="2">
    <source>
        <dbReference type="Proteomes" id="UP000017429"/>
    </source>
</evidence>
<dbReference type="Proteomes" id="UP000017429">
    <property type="component" value="Chromosome"/>
</dbReference>
<gene>
    <name evidence="1" type="ORF">N508_000234</name>
</gene>
<reference evidence="1" key="2">
    <citation type="submission" date="2022-05" db="EMBL/GenBank/DDBJ databases">
        <authorList>
            <person name="Proctor A.L."/>
            <person name="Phillips G.J."/>
            <person name="Wannemuehler M.J."/>
        </authorList>
    </citation>
    <scope>NUCLEOTIDE SEQUENCE</scope>
    <source>
        <strain evidence="1">ASF457</strain>
    </source>
</reference>